<evidence type="ECO:0000256" key="3">
    <source>
        <dbReference type="ARBA" id="ARBA00022801"/>
    </source>
</evidence>
<proteinExistence type="predicted"/>
<dbReference type="GO" id="GO:0046872">
    <property type="term" value="F:metal ion binding"/>
    <property type="evidence" value="ECO:0007669"/>
    <property type="project" value="UniProtKB-KW"/>
</dbReference>
<dbReference type="AlphaFoldDB" id="A0A367FY60"/>
<evidence type="ECO:0000256" key="5">
    <source>
        <dbReference type="ARBA" id="ARBA00023049"/>
    </source>
</evidence>
<organism evidence="7 8">
    <name type="scientific">Faecalibacterium prausnitzii</name>
    <dbReference type="NCBI Taxonomy" id="853"/>
    <lineage>
        <taxon>Bacteria</taxon>
        <taxon>Bacillati</taxon>
        <taxon>Bacillota</taxon>
        <taxon>Clostridia</taxon>
        <taxon>Eubacteriales</taxon>
        <taxon>Oscillospiraceae</taxon>
        <taxon>Faecalibacterium</taxon>
    </lineage>
</organism>
<reference evidence="7 8" key="1">
    <citation type="submission" date="2018-03" db="EMBL/GenBank/DDBJ databases">
        <title>Complete genome sequencing of Faecalibacterium prausnitzii strains isolated from the human gut.</title>
        <authorList>
            <person name="Fitzgerald B.C."/>
            <person name="Shkoporov A.N."/>
            <person name="Ross P.R."/>
            <person name="Hill C."/>
        </authorList>
    </citation>
    <scope>NUCLEOTIDE SEQUENCE [LARGE SCALE GENOMIC DNA]</scope>
    <source>
        <strain evidence="7 8">ATCC 27768</strain>
    </source>
</reference>
<dbReference type="Pfam" id="PF14464">
    <property type="entry name" value="Prok-JAB"/>
    <property type="match status" value="1"/>
</dbReference>
<comment type="caution">
    <text evidence="7">The sequence shown here is derived from an EMBL/GenBank/DDBJ whole genome shotgun (WGS) entry which is preliminary data.</text>
</comment>
<name>A0A367FY60_9FIRM</name>
<evidence type="ECO:0000259" key="6">
    <source>
        <dbReference type="Pfam" id="PF14464"/>
    </source>
</evidence>
<sequence>MRCEQMEVVFSQRAIAAVMAETAEKIQTETGGLFLGKVIGDTWYVVESIDPGPNSIFEVAYFEYDQPYVQHLINKVAAIYQERLELIGLWHRHPGSFDQFSGTDDQTNHVYASMRPQGAISVLVNLDPDFRMTVYHVGQTYRNYRRISYEIGNERFPQELLKYRSVEDSLALMRRKCGRSEAGGTSNKKSIENFMEEVSSYLDMQITAPAMGMKQVVSEEQMTRMLDLLYADLEFLQEKNISVRVRWNENTLWLLPKSNNENEAVRFTDLTENKMLGAWREKVFYYHSGDLEKAWNDAHDTSDGKSPKENGRMEEIARRIVMFGVRKGN</sequence>
<dbReference type="GO" id="GO:0006508">
    <property type="term" value="P:proteolysis"/>
    <property type="evidence" value="ECO:0007669"/>
    <property type="project" value="UniProtKB-KW"/>
</dbReference>
<gene>
    <name evidence="7" type="ORF">C7J97_13525</name>
</gene>
<evidence type="ECO:0000256" key="4">
    <source>
        <dbReference type="ARBA" id="ARBA00022833"/>
    </source>
</evidence>
<keyword evidence="2" id="KW-0479">Metal-binding</keyword>
<dbReference type="SUPFAM" id="SSF102712">
    <property type="entry name" value="JAB1/MPN domain"/>
    <property type="match status" value="1"/>
</dbReference>
<dbReference type="InterPro" id="IPR028090">
    <property type="entry name" value="JAB_dom_prok"/>
</dbReference>
<protein>
    <recommendedName>
        <fullName evidence="6">JAB domain-containing protein</fullName>
    </recommendedName>
</protein>
<feature type="domain" description="JAB" evidence="6">
    <location>
        <begin position="12"/>
        <end position="110"/>
    </location>
</feature>
<evidence type="ECO:0000256" key="2">
    <source>
        <dbReference type="ARBA" id="ARBA00022723"/>
    </source>
</evidence>
<dbReference type="Proteomes" id="UP000252378">
    <property type="component" value="Unassembled WGS sequence"/>
</dbReference>
<dbReference type="Gene3D" id="3.40.140.10">
    <property type="entry name" value="Cytidine Deaminase, domain 2"/>
    <property type="match status" value="1"/>
</dbReference>
<evidence type="ECO:0000256" key="1">
    <source>
        <dbReference type="ARBA" id="ARBA00022670"/>
    </source>
</evidence>
<accession>A0A367FY60</accession>
<keyword evidence="4" id="KW-0862">Zinc</keyword>
<dbReference type="GO" id="GO:0008237">
    <property type="term" value="F:metallopeptidase activity"/>
    <property type="evidence" value="ECO:0007669"/>
    <property type="project" value="UniProtKB-KW"/>
</dbReference>
<keyword evidence="1" id="KW-0645">Protease</keyword>
<dbReference type="EMBL" id="PXUP01000028">
    <property type="protein sequence ID" value="RCH42694.1"/>
    <property type="molecule type" value="Genomic_DNA"/>
</dbReference>
<evidence type="ECO:0000313" key="8">
    <source>
        <dbReference type="Proteomes" id="UP000252378"/>
    </source>
</evidence>
<keyword evidence="5" id="KW-0482">Metalloprotease</keyword>
<evidence type="ECO:0000313" key="7">
    <source>
        <dbReference type="EMBL" id="RCH42694.1"/>
    </source>
</evidence>
<keyword evidence="3" id="KW-0378">Hydrolase</keyword>